<dbReference type="EC" id="2.7.13.3" evidence="2"/>
<name>A0ABR5ADK0_9BACL</name>
<dbReference type="RefSeq" id="WP_197081114.1">
    <property type="nucleotide sequence ID" value="NZ_JXAK01000043.1"/>
</dbReference>
<evidence type="ECO:0000259" key="4">
    <source>
        <dbReference type="Pfam" id="PF02518"/>
    </source>
</evidence>
<dbReference type="SUPFAM" id="SSF55874">
    <property type="entry name" value="ATPase domain of HSP90 chaperone/DNA topoisomerase II/histidine kinase"/>
    <property type="match status" value="1"/>
</dbReference>
<dbReference type="InterPro" id="IPR004358">
    <property type="entry name" value="Sig_transdc_His_kin-like_C"/>
</dbReference>
<dbReference type="EMBL" id="JXAK01000043">
    <property type="protein sequence ID" value="KIL39129.1"/>
    <property type="molecule type" value="Genomic_DNA"/>
</dbReference>
<dbReference type="PRINTS" id="PR00344">
    <property type="entry name" value="BCTRLSENSOR"/>
</dbReference>
<evidence type="ECO:0000313" key="6">
    <source>
        <dbReference type="Proteomes" id="UP000031967"/>
    </source>
</evidence>
<sequence>MLKIAVRDNGVGMEKERLQEVEAWLADDSGSGQSQRIGIKNVHDRIRLQYGDYYGLTLRSGPNRGTTVEISLPIKQLEGGEGYGIKNIARG</sequence>
<dbReference type="InterPro" id="IPR003594">
    <property type="entry name" value="HATPase_dom"/>
</dbReference>
<comment type="catalytic activity">
    <reaction evidence="1">
        <text>ATP + protein L-histidine = ADP + protein N-phospho-L-histidine.</text>
        <dbReference type="EC" id="2.7.13.3"/>
    </reaction>
</comment>
<proteinExistence type="predicted"/>
<dbReference type="Pfam" id="PF02518">
    <property type="entry name" value="HATPase_c"/>
    <property type="match status" value="1"/>
</dbReference>
<evidence type="ECO:0000256" key="1">
    <source>
        <dbReference type="ARBA" id="ARBA00000085"/>
    </source>
</evidence>
<dbReference type="PANTHER" id="PTHR34220:SF7">
    <property type="entry name" value="SENSOR HISTIDINE KINASE YPDA"/>
    <property type="match status" value="1"/>
</dbReference>
<feature type="domain" description="Histidine kinase/HSP90-like ATPase" evidence="4">
    <location>
        <begin position="2"/>
        <end position="75"/>
    </location>
</feature>
<keyword evidence="6" id="KW-1185">Reference proteome</keyword>
<dbReference type="Gene3D" id="3.30.565.10">
    <property type="entry name" value="Histidine kinase-like ATPase, C-terminal domain"/>
    <property type="match status" value="1"/>
</dbReference>
<reference evidence="5 6" key="1">
    <citation type="submission" date="2014-12" db="EMBL/GenBank/DDBJ databases">
        <title>Draft genome sequence of Paenibacillus kamchatkensis strain B-2647.</title>
        <authorList>
            <person name="Karlyshev A.V."/>
            <person name="Kudryashova E.B."/>
        </authorList>
    </citation>
    <scope>NUCLEOTIDE SEQUENCE [LARGE SCALE GENOMIC DNA]</scope>
    <source>
        <strain evidence="5 6">VKM B-2647</strain>
    </source>
</reference>
<evidence type="ECO:0000256" key="3">
    <source>
        <dbReference type="ARBA" id="ARBA00023012"/>
    </source>
</evidence>
<dbReference type="InterPro" id="IPR036890">
    <property type="entry name" value="HATPase_C_sf"/>
</dbReference>
<protein>
    <recommendedName>
        <fullName evidence="2">histidine kinase</fullName>
        <ecNumber evidence="2">2.7.13.3</ecNumber>
    </recommendedName>
</protein>
<evidence type="ECO:0000313" key="5">
    <source>
        <dbReference type="EMBL" id="KIL39129.1"/>
    </source>
</evidence>
<accession>A0ABR5ADK0</accession>
<comment type="caution">
    <text evidence="5">The sequence shown here is derived from an EMBL/GenBank/DDBJ whole genome shotgun (WGS) entry which is preliminary data.</text>
</comment>
<gene>
    <name evidence="5" type="ORF">SD70_22125</name>
</gene>
<evidence type="ECO:0000256" key="2">
    <source>
        <dbReference type="ARBA" id="ARBA00012438"/>
    </source>
</evidence>
<dbReference type="PANTHER" id="PTHR34220">
    <property type="entry name" value="SENSOR HISTIDINE KINASE YPDA"/>
    <property type="match status" value="1"/>
</dbReference>
<dbReference type="Proteomes" id="UP000031967">
    <property type="component" value="Unassembled WGS sequence"/>
</dbReference>
<keyword evidence="3" id="KW-0902">Two-component regulatory system</keyword>
<dbReference type="InterPro" id="IPR050640">
    <property type="entry name" value="Bact_2-comp_sensor_kinase"/>
</dbReference>
<organism evidence="5 6">
    <name type="scientific">Gordoniibacillus kamchatkensis</name>
    <dbReference type="NCBI Taxonomy" id="1590651"/>
    <lineage>
        <taxon>Bacteria</taxon>
        <taxon>Bacillati</taxon>
        <taxon>Bacillota</taxon>
        <taxon>Bacilli</taxon>
        <taxon>Bacillales</taxon>
        <taxon>Paenibacillaceae</taxon>
        <taxon>Gordoniibacillus</taxon>
    </lineage>
</organism>